<proteinExistence type="predicted"/>
<feature type="compositionally biased region" description="Acidic residues" evidence="5">
    <location>
        <begin position="1320"/>
        <end position="1334"/>
    </location>
</feature>
<feature type="signal peptide" evidence="7">
    <location>
        <begin position="1"/>
        <end position="31"/>
    </location>
</feature>
<evidence type="ECO:0000256" key="1">
    <source>
        <dbReference type="ARBA" id="ARBA00004613"/>
    </source>
</evidence>
<feature type="compositionally biased region" description="Acidic residues" evidence="5">
    <location>
        <begin position="565"/>
        <end position="588"/>
    </location>
</feature>
<dbReference type="Proteomes" id="UP001151081">
    <property type="component" value="Unassembled WGS sequence"/>
</dbReference>
<dbReference type="InterPro" id="IPR028974">
    <property type="entry name" value="TSP_type-3_rpt"/>
</dbReference>
<feature type="compositionally biased region" description="Acidic residues" evidence="5">
    <location>
        <begin position="701"/>
        <end position="724"/>
    </location>
</feature>
<keyword evidence="2" id="KW-0964">Secreted</keyword>
<dbReference type="NCBIfam" id="TIGR03382">
    <property type="entry name" value="GC_trans_RRR"/>
    <property type="match status" value="1"/>
</dbReference>
<feature type="compositionally biased region" description="Basic and acidic residues" evidence="5">
    <location>
        <begin position="1459"/>
        <end position="1473"/>
    </location>
</feature>
<keyword evidence="3 7" id="KW-0732">Signal</keyword>
<feature type="compositionally biased region" description="Acidic residues" evidence="5">
    <location>
        <begin position="841"/>
        <end position="861"/>
    </location>
</feature>
<dbReference type="GO" id="GO:0005509">
    <property type="term" value="F:calcium ion binding"/>
    <property type="evidence" value="ECO:0007669"/>
    <property type="project" value="InterPro"/>
</dbReference>
<dbReference type="Pfam" id="PF18884">
    <property type="entry name" value="TSP3_bac"/>
    <property type="match status" value="8"/>
</dbReference>
<comment type="caution">
    <text evidence="8">The sequence shown here is derived from an EMBL/GenBank/DDBJ whole genome shotgun (WGS) entry which is preliminary data.</text>
</comment>
<protein>
    <submittedName>
        <fullName evidence="8">MYXO-CTERM sorting domain-containing protein</fullName>
    </submittedName>
</protein>
<accession>A0A9X3XIX8</accession>
<dbReference type="InterPro" id="IPR053180">
    <property type="entry name" value="Ca-binding_acidic-repeat"/>
</dbReference>
<keyword evidence="9" id="KW-1185">Reference proteome</keyword>
<gene>
    <name evidence="8" type="ORF">KEG57_54275</name>
</gene>
<evidence type="ECO:0000256" key="7">
    <source>
        <dbReference type="SAM" id="SignalP"/>
    </source>
</evidence>
<feature type="region of interest" description="Disordered" evidence="5">
    <location>
        <begin position="562"/>
        <end position="1147"/>
    </location>
</feature>
<feature type="compositionally biased region" description="Acidic residues" evidence="5">
    <location>
        <begin position="1225"/>
        <end position="1235"/>
    </location>
</feature>
<feature type="compositionally biased region" description="Acidic residues" evidence="5">
    <location>
        <begin position="1048"/>
        <end position="1060"/>
    </location>
</feature>
<keyword evidence="6" id="KW-0472">Membrane</keyword>
<feature type="transmembrane region" description="Helical" evidence="6">
    <location>
        <begin position="1563"/>
        <end position="1580"/>
    </location>
</feature>
<feature type="compositionally biased region" description="Acidic residues" evidence="5">
    <location>
        <begin position="1360"/>
        <end position="1369"/>
    </location>
</feature>
<sequence>MGLFDSRRRRGRSIALLFGLAATTLSAAATAQTFPAVATWAPLTRFDAGSGTHLPIGDVSGDATGARDIVGNTANPVAYVHADGTHFYFRLRVNATALAGATNFDNGSSFGCVIDADADASDFEFSALVDGISAPDAVRFWVNSTQQVSGSPADTPEVMVKAYLGPLQTGQPGFGYARQVAAGSVFPIGAPDADFFVDWAVEKFLLQAAGVGDGTPLRFACGTGVSTSTLSTDFTSTPSLALVLSDPYLCGGSGCIPQTCAGYGQLCSAGIGACAVSGSLSCNEAGQAVCDAFPGEPSQETCNAVDDNCDGVVDDGNPEGGSACVTGLAGVCSAGTENCLTGVVQCTPNVAPGSNAETCNTLDDDCDGQTDEGFALGASCTVGLGVCAASGVIICDGQGGATCSATPGTPQTETCNTLDDDCNGFVDDGDPGGGQACVTGLDGACSVGITACSSGNVACVPAVLPGELPETCNFTDDDCDGLEDEDLGLGAACVEGVGACAVLGSVVCTPQGGTACNAVAGTPGTEVCGNAVDEDCDGALDNGCPDTDGDGLIDAIEEQIGTDPADADSDDDGVADGNETDVALDTDGDGLVNGLDPDSDDDGLYDGTETGKDCSGPGTDAAAGHCRPDGDAGLTTTNPLDPDSDGGGVIDGSEDADLDGVVDAGETNPTAGSGADDAQTKDADGDGLSDGLEETIGTDPNDADSDDDGLLDGDEANPADDTDGDGLVNTLDPDSDDDALFDGTETGKNCTHPATDPAAQNCRPDMDGGNLQTSPVDRDTDGGGVRDGAEDRNLNGRVDINETDPTEGNAPDDQQLSNLDNDGDGLTNQLEAFLGSNPNDADSDDDGVLDGEESNPSDDTDGDGKINVRDSDSDGDGLFDGTEVGNDCSHPSTNPAANACRADADMGATHTSMVDPDSDDGGVSDGAEDKDKDGALDPGETNPTKGNGEDDPLDSDGDGLLDKLETMLGTDPFDWDSDDDGVSDAEEPNLGEDTDGDGFINALDPDSDNDGLPDGLEMGKGCTNPDTDPSAGQCIPDGDNGATKTDPLDWDTDDGGASDGAEDKDKDGVIDPGETDPTTGHGADDPPDTDGDGIFDDDEEVIGTDPNDADTDDDGVRDGDEPSFGVDTDGDGLINALDPDSDNDGLFDGTELGLDCTDPATDITAGHCVGDADGGLTTTDPLDWDTDDGTVSDGSEDWNLDGKIDPGETNPTAGNGADDVAVTDTDGDGLSDQVEETIGTDPNDPDTDDDGVIDGQEPNPTDDTDGDGTINALDPDSDDDGLFDGTEMGKDCSSPATDPAAGTCVADADMGATTTSPLDPDTDDGGVSDGDEDTNGNGVIDPGEIDPNDGSDDATKLDSDGDGLTDAEEAQIGTDPFDADSDDDGASDGAELDVGVDTDGDGLINGLDPDSDDDGLFDGTELGFDCSGPGTNPMAGNCIPDGDKGGTKTDPLDADTDDGGVRDGLEDKDKDGVVDAGETNPLDPADDRPGLCETDEDCGGPNSGQICVEGSCTEGCRGEGGNGCPTGEECTSTNTAPGLCVSPEEAVRLAGGGCACATGQTEGAPGGVALAIVALGALVLRRKRRA</sequence>
<keyword evidence="4" id="KW-0106">Calcium</keyword>
<evidence type="ECO:0000256" key="3">
    <source>
        <dbReference type="ARBA" id="ARBA00022729"/>
    </source>
</evidence>
<evidence type="ECO:0000256" key="5">
    <source>
        <dbReference type="SAM" id="MobiDB-lite"/>
    </source>
</evidence>
<feature type="compositionally biased region" description="Acidic residues" evidence="5">
    <location>
        <begin position="973"/>
        <end position="996"/>
    </location>
</feature>
<evidence type="ECO:0000313" key="9">
    <source>
        <dbReference type="Proteomes" id="UP001151081"/>
    </source>
</evidence>
<dbReference type="RefSeq" id="WP_272460071.1">
    <property type="nucleotide sequence ID" value="NZ_JAGTJJ010000121.1"/>
</dbReference>
<evidence type="ECO:0000256" key="4">
    <source>
        <dbReference type="ARBA" id="ARBA00022837"/>
    </source>
</evidence>
<organism evidence="8 9">
    <name type="scientific">Polyangium jinanense</name>
    <dbReference type="NCBI Taxonomy" id="2829994"/>
    <lineage>
        <taxon>Bacteria</taxon>
        <taxon>Pseudomonadati</taxon>
        <taxon>Myxococcota</taxon>
        <taxon>Polyangia</taxon>
        <taxon>Polyangiales</taxon>
        <taxon>Polyangiaceae</taxon>
        <taxon>Polyangium</taxon>
    </lineage>
</organism>
<feature type="compositionally biased region" description="Acidic residues" evidence="5">
    <location>
        <begin position="1182"/>
        <end position="1199"/>
    </location>
</feature>
<comment type="subcellular location">
    <subcellularLocation>
        <location evidence="1">Secreted</location>
    </subcellularLocation>
</comment>
<keyword evidence="6" id="KW-1133">Transmembrane helix</keyword>
<evidence type="ECO:0000313" key="8">
    <source>
        <dbReference type="EMBL" id="MDC3989538.1"/>
    </source>
</evidence>
<feature type="region of interest" description="Disordered" evidence="5">
    <location>
        <begin position="1164"/>
        <end position="1498"/>
    </location>
</feature>
<dbReference type="InterPro" id="IPR017756">
    <property type="entry name" value="TM_Gly-Cys-Arg_CS"/>
</dbReference>
<dbReference type="Pfam" id="PF11617">
    <property type="entry name" value="Cu-binding_MopE"/>
    <property type="match status" value="5"/>
</dbReference>
<feature type="chain" id="PRO_5040906640" evidence="7">
    <location>
        <begin position="32"/>
        <end position="1586"/>
    </location>
</feature>
<feature type="compositionally biased region" description="Acidic residues" evidence="5">
    <location>
        <begin position="949"/>
        <end position="959"/>
    </location>
</feature>
<feature type="compositionally biased region" description="Basic and acidic residues" evidence="5">
    <location>
        <begin position="862"/>
        <end position="872"/>
    </location>
</feature>
<dbReference type="InterPro" id="IPR021655">
    <property type="entry name" value="Put_metal-bd"/>
</dbReference>
<dbReference type="SUPFAM" id="SSF103647">
    <property type="entry name" value="TSP type-3 repeat"/>
    <property type="match status" value="2"/>
</dbReference>
<feature type="compositionally biased region" description="Acidic residues" evidence="5">
    <location>
        <begin position="1243"/>
        <end position="1252"/>
    </location>
</feature>
<dbReference type="PANTHER" id="PTHR37467">
    <property type="entry name" value="EXPORTED CALCIUM-BINDING GLYCOPROTEIN-RELATED"/>
    <property type="match status" value="1"/>
</dbReference>
<feature type="compositionally biased region" description="Basic and acidic residues" evidence="5">
    <location>
        <begin position="1441"/>
        <end position="1451"/>
    </location>
</feature>
<keyword evidence="6" id="KW-0812">Transmembrane</keyword>
<dbReference type="PANTHER" id="PTHR37467:SF1">
    <property type="entry name" value="EXPORTED CALCIUM-BINDING GLYCOPROTEIN"/>
    <property type="match status" value="1"/>
</dbReference>
<dbReference type="InterPro" id="IPR059100">
    <property type="entry name" value="TSP3_bac"/>
</dbReference>
<dbReference type="EMBL" id="JAGTJJ010000121">
    <property type="protein sequence ID" value="MDC3989538.1"/>
    <property type="molecule type" value="Genomic_DNA"/>
</dbReference>
<feature type="compositionally biased region" description="Acidic residues" evidence="5">
    <location>
        <begin position="1343"/>
        <end position="1352"/>
    </location>
</feature>
<feature type="compositionally biased region" description="Acidic residues" evidence="5">
    <location>
        <begin position="1377"/>
        <end position="1400"/>
    </location>
</feature>
<feature type="compositionally biased region" description="Acidic residues" evidence="5">
    <location>
        <begin position="916"/>
        <end position="926"/>
    </location>
</feature>
<name>A0A9X3XIX8_9BACT</name>
<reference evidence="8 9" key="1">
    <citation type="submission" date="2021-04" db="EMBL/GenBank/DDBJ databases">
        <title>Genome analysis of Polyangium sp.</title>
        <authorList>
            <person name="Li Y."/>
            <person name="Wang J."/>
        </authorList>
    </citation>
    <scope>NUCLEOTIDE SEQUENCE [LARGE SCALE GENOMIC DNA]</scope>
    <source>
        <strain evidence="8 9">SDU14</strain>
    </source>
</reference>
<feature type="compositionally biased region" description="Polar residues" evidence="5">
    <location>
        <begin position="812"/>
        <end position="830"/>
    </location>
</feature>
<evidence type="ECO:0000256" key="2">
    <source>
        <dbReference type="ARBA" id="ARBA00022525"/>
    </source>
</evidence>
<feature type="compositionally biased region" description="Acidic residues" evidence="5">
    <location>
        <begin position="1085"/>
        <end position="1113"/>
    </location>
</feature>
<evidence type="ECO:0000256" key="6">
    <source>
        <dbReference type="SAM" id="Phobius"/>
    </source>
</evidence>